<dbReference type="PANTHER" id="PTHR47359:SF3">
    <property type="entry name" value="NLP_P60 DOMAIN-CONTAINING PROTEIN-RELATED"/>
    <property type="match status" value="1"/>
</dbReference>
<feature type="compositionally biased region" description="Basic and acidic residues" evidence="6">
    <location>
        <begin position="347"/>
        <end position="358"/>
    </location>
</feature>
<reference evidence="9 10" key="1">
    <citation type="submission" date="2016-12" db="EMBL/GenBank/DDBJ databases">
        <title>Genome Mining:The Detection of Biosynthetic Gene Clusters to Aid in the Expression of Curamycin A produced by Streptomyces sp. strain CZA14.</title>
        <authorList>
            <person name="Durrell K.A."/>
            <person name="Kirby B.M."/>
            <person name="Khan W."/>
            <person name="Mthethwa T."/>
            <person name="Le Roes-Hill M."/>
        </authorList>
    </citation>
    <scope>NUCLEOTIDE SEQUENCE [LARGE SCALE GENOMIC DNA]</scope>
    <source>
        <strain evidence="9 10">CZA14</strain>
    </source>
</reference>
<name>A0ABX3YQJ7_9ACTN</name>
<dbReference type="Pfam" id="PF00877">
    <property type="entry name" value="NLPC_P60"/>
    <property type="match status" value="1"/>
</dbReference>
<comment type="caution">
    <text evidence="9">The sequence shown here is derived from an EMBL/GenBank/DDBJ whole genome shotgun (WGS) entry which is preliminary data.</text>
</comment>
<dbReference type="InterPro" id="IPR000064">
    <property type="entry name" value="NLP_P60_dom"/>
</dbReference>
<comment type="similarity">
    <text evidence="1">Belongs to the peptidase C40 family.</text>
</comment>
<feature type="region of interest" description="Disordered" evidence="6">
    <location>
        <begin position="341"/>
        <end position="368"/>
    </location>
</feature>
<dbReference type="PROSITE" id="PS51935">
    <property type="entry name" value="NLPC_P60"/>
    <property type="match status" value="1"/>
</dbReference>
<feature type="chain" id="PRO_5045146962" description="NlpC/P60 domain-containing protein" evidence="7">
    <location>
        <begin position="28"/>
        <end position="368"/>
    </location>
</feature>
<dbReference type="Proteomes" id="UP000194266">
    <property type="component" value="Unassembled WGS sequence"/>
</dbReference>
<evidence type="ECO:0000313" key="10">
    <source>
        <dbReference type="Proteomes" id="UP000194266"/>
    </source>
</evidence>
<proteinExistence type="inferred from homology"/>
<keyword evidence="7" id="KW-0732">Signal</keyword>
<keyword evidence="5" id="KW-0175">Coiled coil</keyword>
<feature type="coiled-coil region" evidence="5">
    <location>
        <begin position="40"/>
        <end position="81"/>
    </location>
</feature>
<dbReference type="Gene3D" id="3.90.1720.10">
    <property type="entry name" value="endopeptidase domain like (from Nostoc punctiforme)"/>
    <property type="match status" value="1"/>
</dbReference>
<evidence type="ECO:0000256" key="7">
    <source>
        <dbReference type="SAM" id="SignalP"/>
    </source>
</evidence>
<keyword evidence="2" id="KW-0645">Protease</keyword>
<evidence type="ECO:0000256" key="6">
    <source>
        <dbReference type="SAM" id="MobiDB-lite"/>
    </source>
</evidence>
<keyword evidence="4" id="KW-0788">Thiol protease</keyword>
<evidence type="ECO:0000313" key="9">
    <source>
        <dbReference type="EMBL" id="OSZ62108.1"/>
    </source>
</evidence>
<dbReference type="PANTHER" id="PTHR47359">
    <property type="entry name" value="PEPTIDOGLYCAN DL-ENDOPEPTIDASE CWLO"/>
    <property type="match status" value="1"/>
</dbReference>
<accession>A0ABX3YQJ7</accession>
<evidence type="ECO:0000259" key="8">
    <source>
        <dbReference type="PROSITE" id="PS51935"/>
    </source>
</evidence>
<evidence type="ECO:0000256" key="3">
    <source>
        <dbReference type="ARBA" id="ARBA00022801"/>
    </source>
</evidence>
<dbReference type="InterPro" id="IPR051794">
    <property type="entry name" value="PG_Endopeptidase_C40"/>
</dbReference>
<feature type="coiled-coil region" evidence="5">
    <location>
        <begin position="158"/>
        <end position="199"/>
    </location>
</feature>
<keyword evidence="3" id="KW-0378">Hydrolase</keyword>
<dbReference type="RefSeq" id="WP_086167515.1">
    <property type="nucleotide sequence ID" value="NZ_MRYD01000004.1"/>
</dbReference>
<evidence type="ECO:0000256" key="5">
    <source>
        <dbReference type="SAM" id="Coils"/>
    </source>
</evidence>
<evidence type="ECO:0000256" key="4">
    <source>
        <dbReference type="ARBA" id="ARBA00022807"/>
    </source>
</evidence>
<dbReference type="InterPro" id="IPR038765">
    <property type="entry name" value="Papain-like_cys_pep_sf"/>
</dbReference>
<evidence type="ECO:0000256" key="1">
    <source>
        <dbReference type="ARBA" id="ARBA00007074"/>
    </source>
</evidence>
<feature type="domain" description="NlpC/P60" evidence="8">
    <location>
        <begin position="233"/>
        <end position="357"/>
    </location>
</feature>
<dbReference type="EMBL" id="MRYD01000004">
    <property type="protein sequence ID" value="OSZ62108.1"/>
    <property type="molecule type" value="Genomic_DNA"/>
</dbReference>
<gene>
    <name evidence="9" type="ORF">OQI_01480</name>
</gene>
<organism evidence="9 10">
    <name type="scientific">Streptomyces pharetrae CZA14</name>
    <dbReference type="NCBI Taxonomy" id="1144883"/>
    <lineage>
        <taxon>Bacteria</taxon>
        <taxon>Bacillati</taxon>
        <taxon>Actinomycetota</taxon>
        <taxon>Actinomycetes</taxon>
        <taxon>Kitasatosporales</taxon>
        <taxon>Streptomycetaceae</taxon>
        <taxon>Streptomyces</taxon>
    </lineage>
</organism>
<feature type="signal peptide" evidence="7">
    <location>
        <begin position="1"/>
        <end position="27"/>
    </location>
</feature>
<dbReference type="SUPFAM" id="SSF54001">
    <property type="entry name" value="Cysteine proteinases"/>
    <property type="match status" value="1"/>
</dbReference>
<keyword evidence="10" id="KW-1185">Reference proteome</keyword>
<protein>
    <recommendedName>
        <fullName evidence="8">NlpC/P60 domain-containing protein</fullName>
    </recommendedName>
</protein>
<evidence type="ECO:0000256" key="2">
    <source>
        <dbReference type="ARBA" id="ARBA00022670"/>
    </source>
</evidence>
<sequence>MSGRFLRLACTAAVTVCATLTPGPAATAVPEPGPPRDRTLSQLLTDLQRLYREAERATETYNATEEELKERRAEVARLDRALARARLSLHDSRGAAGRLARQQYQSTSTALSPYVRLLLARDPQRALDEGHVIGQVARERAETVGRLTGTERKADGLARRARQALDAQLAVAERQREERSDVRERLGDIEELLASLTAEQLTALAEFETKGIEKAQRDLVASGALAAEDPEPSDEGGRALRYAMRQLGKPYEWGAEGPETYDCSGLTSEAWSHAGTPIPRTSQEQWAELPRIPLRDLRPGDLVIYFPEATHVAMYAGDGNVVHAPRTGEEIKISPLANNPVLGAVRPDARPGGAREDYAPAAPETSIR</sequence>